<dbReference type="Proteomes" id="UP000196573">
    <property type="component" value="Unassembled WGS sequence"/>
</dbReference>
<dbReference type="InterPro" id="IPR008108">
    <property type="entry name" value="IpgD/SopB"/>
</dbReference>
<keyword evidence="5" id="KW-0843">Virulence</keyword>
<proteinExistence type="inferred from homology"/>
<dbReference type="EC" id="3.1.3.-" evidence="8"/>
<dbReference type="Pfam" id="PF05925">
    <property type="entry name" value="IpgD"/>
    <property type="match status" value="1"/>
</dbReference>
<keyword evidence="3" id="KW-0964">Secreted</keyword>
<accession>A0A1X7ARX1</accession>
<dbReference type="RefSeq" id="WP_133060590.1">
    <property type="nucleotide sequence ID" value="NZ_CBCSCN010000013.1"/>
</dbReference>
<feature type="compositionally biased region" description="Low complexity" evidence="7">
    <location>
        <begin position="193"/>
        <end position="206"/>
    </location>
</feature>
<reference evidence="8 9" key="1">
    <citation type="submission" date="2017-03" db="EMBL/GenBank/DDBJ databases">
        <authorList>
            <person name="Afonso C.L."/>
            <person name="Miller P.J."/>
            <person name="Scott M.A."/>
            <person name="Spackman E."/>
            <person name="Goraichik I."/>
            <person name="Dimitrov K.M."/>
            <person name="Suarez D.L."/>
            <person name="Swayne D.E."/>
        </authorList>
    </citation>
    <scope>NUCLEOTIDE SEQUENCE [LARGE SCALE GENOMIC DNA]</scope>
    <source>
        <strain evidence="8">SB41UT1</strain>
    </source>
</reference>
<dbReference type="GO" id="GO:0016791">
    <property type="term" value="F:phosphatase activity"/>
    <property type="evidence" value="ECO:0007669"/>
    <property type="project" value="InterPro"/>
</dbReference>
<feature type="region of interest" description="Disordered" evidence="7">
    <location>
        <begin position="51"/>
        <end position="230"/>
    </location>
</feature>
<feature type="compositionally biased region" description="Low complexity" evidence="7">
    <location>
        <begin position="282"/>
        <end position="291"/>
    </location>
</feature>
<feature type="compositionally biased region" description="Polar residues" evidence="7">
    <location>
        <begin position="1"/>
        <end position="20"/>
    </location>
</feature>
<feature type="coiled-coil region" evidence="6">
    <location>
        <begin position="508"/>
        <end position="535"/>
    </location>
</feature>
<feature type="region of interest" description="Disordered" evidence="7">
    <location>
        <begin position="266"/>
        <end position="292"/>
    </location>
</feature>
<feature type="compositionally biased region" description="Basic and acidic residues" evidence="7">
    <location>
        <begin position="219"/>
        <end position="230"/>
    </location>
</feature>
<feature type="region of interest" description="Disordered" evidence="7">
    <location>
        <begin position="1"/>
        <end position="32"/>
    </location>
</feature>
<keyword evidence="4 8" id="KW-0378">Hydrolase</keyword>
<evidence type="ECO:0000256" key="1">
    <source>
        <dbReference type="ARBA" id="ARBA00004613"/>
    </source>
</evidence>
<sequence>MATPTRLPNSKGQESLTSTFPPTPARRGVSRAGVWKLVQDPGTGMVVSVVGQDGVSRELSTSAPEPKPRTKRPPPITERKVQQVTTPSTEKVKPKRPAPEPPAEKVAERKRRMTMVPNADSGATPTLKSKVFTSQLESLLQRTSSQTDGDTENQSSVSTLEGSAKISGRGITTPLPVPVLRRPKSVSHDDSCSQDTGSSSSGSVTSKNRRSMYLFSRGSSDDKKRGQSLTDKEDGILSMMVSQLKFSNTKKAMGFIHYLNDDDSDYDTSHSDSGSEPATPVSKSFSSSSSSLAGDDLFHNDQPVQLQRRSRLRETLSLTDEKSPLYLAISESWMKEVFDLTDREKTNIQLHCAQLLNSSRFIPENDQAMCQLLKNYLCVYQTLFHSYFPRTCEVLINISVGSDDHGGASPTFRCPVWKEDVIEVLCEDDDFLCIDTGSVGAITTRTGLLLDDVEKVLSSEIVTPKDILNMRYIPATDKYIRLYKKVKEFKEALPGKEMDGEGARNNLVSCFRDDLEDLQSKIADYNKALKAFSENDFRNKKTWDYCIRVMAETVKSYLGKRYSGSELIDRVSILEKWREGKTYRYPGHPNRPHIYEDLTTCEQELMVLFKIEKKVFEQYREERLKTQPATLRSKILPFHFNDSFHQITIEQRPATFIYLGEARDGREYDLLSFDGHTYPSCQRDAPRAVNLMVTRVKLGDDVILKEVRTAVPYAYAVSKKAERNQITDQRWRDILTLCSVSYFPRRVLNNFCPEGELSKPAFAVPGFYMCLLSPDNLRPPFSTFEGVDNERNWCYEIDKKMEDLSSKPLQLNIRKRDGQKGHITIRPNLFLFVCPCNQLGYSSSLDFAKAWENADVYNHKAFLKLFGTTSPDEPIKPDSFVGTFLTEHQTLDPIVLKEIEEIAYLLRSMFTRRLHHTLGQEPFLFHNYLSELGRLLGVANISGCKSAKDRTGNYERSNIEMALRLSLSRRKLKESLGTMEPGEGAATEESSLQSMQVLPPIDRHLTDTDFFNNSLLLLCSNQLENTMDCTGKPGVKIPRYMLGQVHMLYPAVSGYHKSDKDKGRPKPQGSGSVDGAAAAVISSSKGAVTGFSLVKPGQPTMPPAGRSTWYLDDQKSD</sequence>
<name>A0A1X7ARX1_9GAMM</name>
<feature type="region of interest" description="Disordered" evidence="7">
    <location>
        <begin position="1054"/>
        <end position="1077"/>
    </location>
</feature>
<evidence type="ECO:0000313" key="9">
    <source>
        <dbReference type="Proteomes" id="UP000196573"/>
    </source>
</evidence>
<dbReference type="OrthoDB" id="6199136at2"/>
<evidence type="ECO:0000256" key="5">
    <source>
        <dbReference type="ARBA" id="ARBA00023026"/>
    </source>
</evidence>
<keyword evidence="6" id="KW-0175">Coiled coil</keyword>
<gene>
    <name evidence="8" type="primary">sopB_3</name>
    <name evidence="8" type="ORF">EHSB41UT_03958</name>
</gene>
<evidence type="ECO:0000256" key="2">
    <source>
        <dbReference type="ARBA" id="ARBA00009007"/>
    </source>
</evidence>
<keyword evidence="9" id="KW-1185">Reference proteome</keyword>
<evidence type="ECO:0000256" key="7">
    <source>
        <dbReference type="SAM" id="MobiDB-lite"/>
    </source>
</evidence>
<comment type="similarity">
    <text evidence="2">Belongs to the phosphatase IpgD/SopB family.</text>
</comment>
<organism evidence="8 9">
    <name type="scientific">Parendozoicomonas haliclonae</name>
    <dbReference type="NCBI Taxonomy" id="1960125"/>
    <lineage>
        <taxon>Bacteria</taxon>
        <taxon>Pseudomonadati</taxon>
        <taxon>Pseudomonadota</taxon>
        <taxon>Gammaproteobacteria</taxon>
        <taxon>Oceanospirillales</taxon>
        <taxon>Endozoicomonadaceae</taxon>
        <taxon>Parendozoicomonas</taxon>
    </lineage>
</organism>
<evidence type="ECO:0000256" key="4">
    <source>
        <dbReference type="ARBA" id="ARBA00022801"/>
    </source>
</evidence>
<protein>
    <submittedName>
        <fullName evidence="8">Inositol phosphate phosphatase SopB</fullName>
        <ecNumber evidence="8">3.1.3.-</ecNumber>
    </submittedName>
</protein>
<comment type="subcellular location">
    <subcellularLocation>
        <location evidence="1">Secreted</location>
    </subcellularLocation>
</comment>
<evidence type="ECO:0000256" key="6">
    <source>
        <dbReference type="SAM" id="Coils"/>
    </source>
</evidence>
<evidence type="ECO:0000256" key="3">
    <source>
        <dbReference type="ARBA" id="ARBA00022525"/>
    </source>
</evidence>
<feature type="compositionally biased region" description="Polar residues" evidence="7">
    <location>
        <begin position="121"/>
        <end position="161"/>
    </location>
</feature>
<evidence type="ECO:0000313" key="8">
    <source>
        <dbReference type="EMBL" id="SMA50167.1"/>
    </source>
</evidence>
<dbReference type="EMBL" id="FWPT01000011">
    <property type="protein sequence ID" value="SMA50167.1"/>
    <property type="molecule type" value="Genomic_DNA"/>
</dbReference>
<dbReference type="AlphaFoldDB" id="A0A1X7ARX1"/>
<dbReference type="GO" id="GO:0005576">
    <property type="term" value="C:extracellular region"/>
    <property type="evidence" value="ECO:0007669"/>
    <property type="project" value="UniProtKB-SubCell"/>
</dbReference>
<feature type="region of interest" description="Disordered" evidence="7">
    <location>
        <begin position="1093"/>
        <end position="1117"/>
    </location>
</feature>